<dbReference type="PANTHER" id="PTHR10543">
    <property type="entry name" value="BETA-CAROTENE DIOXYGENASE"/>
    <property type="match status" value="1"/>
</dbReference>
<dbReference type="GO" id="GO:0016121">
    <property type="term" value="P:carotene catabolic process"/>
    <property type="evidence" value="ECO:0007669"/>
    <property type="project" value="TreeGrafter"/>
</dbReference>
<dbReference type="CTD" id="53630"/>
<feature type="binding site" evidence="4">
    <location>
        <position position="295"/>
    </location>
    <ligand>
        <name>Fe cation</name>
        <dbReference type="ChEBI" id="CHEBI:24875"/>
        <note>catalytic</note>
    </ligand>
</feature>
<dbReference type="KEGG" id="pmrn:116955979"/>
<accession>A0AAJ7XG64</accession>
<feature type="binding site" evidence="4">
    <location>
        <position position="224"/>
    </location>
    <ligand>
        <name>Fe cation</name>
        <dbReference type="ChEBI" id="CHEBI:24875"/>
        <note>catalytic</note>
    </ligand>
</feature>
<evidence type="ECO:0000256" key="2">
    <source>
        <dbReference type="ARBA" id="ARBA00022723"/>
    </source>
</evidence>
<organism evidence="6 7">
    <name type="scientific">Petromyzon marinus</name>
    <name type="common">Sea lamprey</name>
    <dbReference type="NCBI Taxonomy" id="7757"/>
    <lineage>
        <taxon>Eukaryota</taxon>
        <taxon>Metazoa</taxon>
        <taxon>Chordata</taxon>
        <taxon>Craniata</taxon>
        <taxon>Vertebrata</taxon>
        <taxon>Cyclostomata</taxon>
        <taxon>Hyperoartia</taxon>
        <taxon>Petromyzontiformes</taxon>
        <taxon>Petromyzontidae</taxon>
        <taxon>Petromyzon</taxon>
    </lineage>
</organism>
<evidence type="ECO:0000313" key="6">
    <source>
        <dbReference type="Proteomes" id="UP001318040"/>
    </source>
</evidence>
<keyword evidence="2 4" id="KW-0479">Metal-binding</keyword>
<dbReference type="PANTHER" id="PTHR10543:SF132">
    <property type="entry name" value="BETA,BETA-CAROTENE 15,15'-DIOXYGENASE"/>
    <property type="match status" value="1"/>
</dbReference>
<dbReference type="GO" id="GO:0042574">
    <property type="term" value="P:retinal metabolic process"/>
    <property type="evidence" value="ECO:0007669"/>
    <property type="project" value="TreeGrafter"/>
</dbReference>
<evidence type="ECO:0000256" key="4">
    <source>
        <dbReference type="PIRSR" id="PIRSR604294-1"/>
    </source>
</evidence>
<evidence type="ECO:0000256" key="3">
    <source>
        <dbReference type="ARBA" id="ARBA00023004"/>
    </source>
</evidence>
<proteinExistence type="inferred from homology"/>
<comment type="cofactor">
    <cofactor evidence="4">
        <name>Fe(2+)</name>
        <dbReference type="ChEBI" id="CHEBI:29033"/>
    </cofactor>
    <text evidence="4">Binds 1 Fe(2+) ion per subunit.</text>
</comment>
<dbReference type="GO" id="GO:0010436">
    <property type="term" value="F:carotenoid dioxygenase activity"/>
    <property type="evidence" value="ECO:0007669"/>
    <property type="project" value="TreeGrafter"/>
</dbReference>
<dbReference type="InterPro" id="IPR004294">
    <property type="entry name" value="Carotenoid_Oase"/>
</dbReference>
<dbReference type="RefSeq" id="XP_032833256.1">
    <property type="nucleotide sequence ID" value="XM_032977365.1"/>
</dbReference>
<dbReference type="GO" id="GO:0003834">
    <property type="term" value="F:beta-carotene 15,15'-dioxygenase activity"/>
    <property type="evidence" value="ECO:0007669"/>
    <property type="project" value="TreeGrafter"/>
</dbReference>
<dbReference type="Proteomes" id="UP001318040">
    <property type="component" value="Chromosome 63"/>
</dbReference>
<protein>
    <submittedName>
        <fullName evidence="7">Beta,beta-carotene 15,15'-dioxygenase</fullName>
    </submittedName>
</protein>
<feature type="binding site" evidence="4">
    <location>
        <position position="505"/>
    </location>
    <ligand>
        <name>Fe cation</name>
        <dbReference type="ChEBI" id="CHEBI:24875"/>
        <note>catalytic</note>
    </ligand>
</feature>
<keyword evidence="6" id="KW-1185">Reference proteome</keyword>
<evidence type="ECO:0000256" key="5">
    <source>
        <dbReference type="RuleBase" id="RU003799"/>
    </source>
</evidence>
<reference evidence="7" key="1">
    <citation type="submission" date="2025-08" db="UniProtKB">
        <authorList>
            <consortium name="RefSeq"/>
        </authorList>
    </citation>
    <scope>IDENTIFICATION</scope>
    <source>
        <tissue evidence="7">Sperm</tissue>
    </source>
</reference>
<name>A0AAJ7XG64_PETMA</name>
<evidence type="ECO:0000256" key="1">
    <source>
        <dbReference type="ARBA" id="ARBA00006787"/>
    </source>
</evidence>
<dbReference type="AlphaFoldDB" id="A0AAJ7XG64"/>
<sequence>MTWIEKVAGRGKLPEWLSGTLIRNGPALHTFGDTSYNHWFDGMALLHSFTFRGGEVHYRSKYLQSDAFRKNSEANRIVISEFGTMAHPDPCRNVFAKAFSYLSYSVPEFTDNCLINVMRCGEDFYATTETNFMRRIDASSLNTLEKVDYTKYVAINIATSHPHYEPDGTVYNVGTSIADKGHTKYTFIRVPPTLPGERPNSGLRGLEVLCTVPSRWRFSPSYYHSFGLTPRYLVFIEQPLKLDLVKLATAYFRGANWASCMTWLPDDKSRFYLIDRRTGKALSTHFVSEPFVVYHHVNAFERAGCVVCDVVAYDDNSLYDMFYLRNLRKGAADFAEDNKMSCLPQCRRYVLPLGVGKESPVSRNLVTLPGSKASAVKEGGGHVVCTPELIAEGIELPRINYNYNGREYRYIYAAQIEWRPVPTKIVKVDTHTGEKLEWQEGGCWPAEPVFVPTPGARDEDDGVVLSSIVTSEPGMPAFLLVLDARSFREVARATVHGADVPLDLHGLFLPDPK</sequence>
<comment type="similarity">
    <text evidence="1 5">Belongs to the carotenoid oxygenase family.</text>
</comment>
<feature type="binding site" evidence="4">
    <location>
        <position position="161"/>
    </location>
    <ligand>
        <name>Fe cation</name>
        <dbReference type="ChEBI" id="CHEBI:24875"/>
        <note>catalytic</note>
    </ligand>
</feature>
<evidence type="ECO:0000313" key="7">
    <source>
        <dbReference type="RefSeq" id="XP_032833256.1"/>
    </source>
</evidence>
<dbReference type="GO" id="GO:0046872">
    <property type="term" value="F:metal ion binding"/>
    <property type="evidence" value="ECO:0007669"/>
    <property type="project" value="UniProtKB-KW"/>
</dbReference>
<keyword evidence="3 4" id="KW-0408">Iron</keyword>
<dbReference type="Pfam" id="PF03055">
    <property type="entry name" value="RPE65"/>
    <property type="match status" value="1"/>
</dbReference>
<gene>
    <name evidence="7" type="primary">BCO1</name>
</gene>